<dbReference type="AlphaFoldDB" id="A0AAE0RA62"/>
<keyword evidence="2" id="KW-1185">Reference proteome</keyword>
<evidence type="ECO:0000313" key="1">
    <source>
        <dbReference type="EMBL" id="KAK3548048.1"/>
    </source>
</evidence>
<dbReference type="Proteomes" id="UP001274896">
    <property type="component" value="Unassembled WGS sequence"/>
</dbReference>
<comment type="caution">
    <text evidence="1">The sequence shown here is derived from an EMBL/GenBank/DDBJ whole genome shotgun (WGS) entry which is preliminary data.</text>
</comment>
<dbReference type="EMBL" id="JAUCMX010000004">
    <property type="protein sequence ID" value="KAK3548048.1"/>
    <property type="molecule type" value="Genomic_DNA"/>
</dbReference>
<name>A0AAE0RA62_9TELE</name>
<reference evidence="1" key="1">
    <citation type="submission" date="2023-06" db="EMBL/GenBank/DDBJ databases">
        <title>Male Hemibagrus guttatus genome.</title>
        <authorList>
            <person name="Bian C."/>
        </authorList>
    </citation>
    <scope>NUCLEOTIDE SEQUENCE</scope>
    <source>
        <strain evidence="1">Male_cb2023</strain>
        <tissue evidence="1">Muscle</tissue>
    </source>
</reference>
<proteinExistence type="predicted"/>
<evidence type="ECO:0000313" key="2">
    <source>
        <dbReference type="Proteomes" id="UP001274896"/>
    </source>
</evidence>
<organism evidence="1 2">
    <name type="scientific">Hemibagrus guttatus</name>
    <dbReference type="NCBI Taxonomy" id="175788"/>
    <lineage>
        <taxon>Eukaryota</taxon>
        <taxon>Metazoa</taxon>
        <taxon>Chordata</taxon>
        <taxon>Craniata</taxon>
        <taxon>Vertebrata</taxon>
        <taxon>Euteleostomi</taxon>
        <taxon>Actinopterygii</taxon>
        <taxon>Neopterygii</taxon>
        <taxon>Teleostei</taxon>
        <taxon>Ostariophysi</taxon>
        <taxon>Siluriformes</taxon>
        <taxon>Bagridae</taxon>
        <taxon>Hemibagrus</taxon>
    </lineage>
</organism>
<sequence>MAETELRVRDMYDGIDPIELKNMNERERNVHIDQTLRNNPEILFKVYQQGRLHMVFFGTTRPGLWMRVLHDRITINLSFQMTRKRAEAEMYKITMSGSQEQLQHICDDFNEIYDEVMNILKDEGTAAGNNPEDDVEELRARIRELELENRMLRRN</sequence>
<protein>
    <submittedName>
        <fullName evidence="1">Uncharacterized protein</fullName>
    </submittedName>
</protein>
<accession>A0AAE0RA62</accession>
<gene>
    <name evidence="1" type="ORF">QTP70_003763</name>
</gene>